<organism evidence="1">
    <name type="scientific">marine metagenome</name>
    <dbReference type="NCBI Taxonomy" id="408172"/>
    <lineage>
        <taxon>unclassified sequences</taxon>
        <taxon>metagenomes</taxon>
        <taxon>ecological metagenomes</taxon>
    </lineage>
</organism>
<gene>
    <name evidence="1" type="ORF">METZ01_LOCUS393660</name>
</gene>
<dbReference type="EMBL" id="UINC01148745">
    <property type="protein sequence ID" value="SVD40806.1"/>
    <property type="molecule type" value="Genomic_DNA"/>
</dbReference>
<dbReference type="AlphaFoldDB" id="A0A382V2M0"/>
<protein>
    <submittedName>
        <fullName evidence="1">Uncharacterized protein</fullName>
    </submittedName>
</protein>
<sequence>MGEDSNIAVECEGRQDVGLSWCDGSQAKKSQATR</sequence>
<accession>A0A382V2M0</accession>
<reference evidence="1" key="1">
    <citation type="submission" date="2018-05" db="EMBL/GenBank/DDBJ databases">
        <authorList>
            <person name="Lanie J.A."/>
            <person name="Ng W.-L."/>
            <person name="Kazmierczak K.M."/>
            <person name="Andrzejewski T.M."/>
            <person name="Davidsen T.M."/>
            <person name="Wayne K.J."/>
            <person name="Tettelin H."/>
            <person name="Glass J.I."/>
            <person name="Rusch D."/>
            <person name="Podicherti R."/>
            <person name="Tsui H.-C.T."/>
            <person name="Winkler M.E."/>
        </authorList>
    </citation>
    <scope>NUCLEOTIDE SEQUENCE</scope>
</reference>
<proteinExistence type="predicted"/>
<name>A0A382V2M0_9ZZZZ</name>
<evidence type="ECO:0000313" key="1">
    <source>
        <dbReference type="EMBL" id="SVD40806.1"/>
    </source>
</evidence>